<feature type="binding site" evidence="5">
    <location>
        <position position="167"/>
    </location>
    <ligand>
        <name>S-adenosyl-L-methionine</name>
        <dbReference type="ChEBI" id="CHEBI:59789"/>
    </ligand>
</feature>
<dbReference type="Gene3D" id="1.10.8.10">
    <property type="entry name" value="DNA helicase RuvA subunit, C-terminal domain"/>
    <property type="match status" value="1"/>
</dbReference>
<dbReference type="HAMAP" id="MF_02126">
    <property type="entry name" value="RF_methyltr_PrmC"/>
    <property type="match status" value="1"/>
</dbReference>
<dbReference type="PANTHER" id="PTHR18895:SF74">
    <property type="entry name" value="MTRF1L RELEASE FACTOR GLUTAMINE METHYLTRANSFERASE"/>
    <property type="match status" value="1"/>
</dbReference>
<organism evidence="8 9">
    <name type="scientific">Succinatimonas hippei (strain DSM 22608 / JCM 16073 / KCTC 15190 / YIT 12066)</name>
    <dbReference type="NCBI Taxonomy" id="762983"/>
    <lineage>
        <taxon>Bacteria</taxon>
        <taxon>Pseudomonadati</taxon>
        <taxon>Pseudomonadota</taxon>
        <taxon>Gammaproteobacteria</taxon>
        <taxon>Aeromonadales</taxon>
        <taxon>Succinivibrionaceae</taxon>
        <taxon>Succinatimonas</taxon>
    </lineage>
</organism>
<dbReference type="Gene3D" id="3.40.50.150">
    <property type="entry name" value="Vaccinia Virus protein VP39"/>
    <property type="match status" value="1"/>
</dbReference>
<protein>
    <recommendedName>
        <fullName evidence="5">Release factor glutamine methyltransferase</fullName>
        <shortName evidence="5">RF MTase</shortName>
        <ecNumber evidence="5">2.1.1.297</ecNumber>
    </recommendedName>
    <alternativeName>
        <fullName evidence="5">N5-glutamine methyltransferase PrmC</fullName>
    </alternativeName>
    <alternativeName>
        <fullName evidence="5">Protein-(glutamine-N5) MTase PrmC</fullName>
    </alternativeName>
    <alternativeName>
        <fullName evidence="5">Protein-glutamine N-methyltransferase PrmC</fullName>
    </alternativeName>
</protein>
<dbReference type="GO" id="GO:0102559">
    <property type="term" value="F:peptide chain release factor N(5)-glutamine methyltransferase activity"/>
    <property type="evidence" value="ECO:0007669"/>
    <property type="project" value="UniProtKB-EC"/>
</dbReference>
<feature type="binding site" evidence="5">
    <location>
        <begin position="117"/>
        <end position="121"/>
    </location>
    <ligand>
        <name>S-adenosyl-L-methionine</name>
        <dbReference type="ChEBI" id="CHEBI:59789"/>
    </ligand>
</feature>
<evidence type="ECO:0000313" key="9">
    <source>
        <dbReference type="Proteomes" id="UP000018458"/>
    </source>
</evidence>
<dbReference type="FunFam" id="3.40.50.150:FF:000053">
    <property type="entry name" value="Release factor glutamine methyltransferase"/>
    <property type="match status" value="1"/>
</dbReference>
<dbReference type="Proteomes" id="UP000018458">
    <property type="component" value="Unassembled WGS sequence"/>
</dbReference>
<keyword evidence="9" id="KW-1185">Reference proteome</keyword>
<feature type="domain" description="Release factor glutamine methyltransferase N-terminal" evidence="7">
    <location>
        <begin position="6"/>
        <end position="75"/>
    </location>
</feature>
<dbReference type="InterPro" id="IPR002052">
    <property type="entry name" value="DNA_methylase_N6_adenine_CS"/>
</dbReference>
<dbReference type="Pfam" id="PF17827">
    <property type="entry name" value="PrmC_N"/>
    <property type="match status" value="1"/>
</dbReference>
<dbReference type="OrthoDB" id="9800643at2"/>
<dbReference type="InterPro" id="IPR050320">
    <property type="entry name" value="N5-glutamine_MTase"/>
</dbReference>
<dbReference type="PANTHER" id="PTHR18895">
    <property type="entry name" value="HEMK METHYLTRANSFERASE"/>
    <property type="match status" value="1"/>
</dbReference>
<dbReference type="GO" id="GO:0003676">
    <property type="term" value="F:nucleic acid binding"/>
    <property type="evidence" value="ECO:0007669"/>
    <property type="project" value="InterPro"/>
</dbReference>
<comment type="function">
    <text evidence="5">Methylates the class 1 translation termination release factors RF1/PrfA and RF2/PrfB on the glutamine residue of the universally conserved GGQ motif.</text>
</comment>
<dbReference type="SUPFAM" id="SSF53335">
    <property type="entry name" value="S-adenosyl-L-methionine-dependent methyltransferases"/>
    <property type="match status" value="1"/>
</dbReference>
<comment type="catalytic activity">
    <reaction evidence="4 5">
        <text>L-glutaminyl-[peptide chain release factor] + S-adenosyl-L-methionine = N(5)-methyl-L-glutaminyl-[peptide chain release factor] + S-adenosyl-L-homocysteine + H(+)</text>
        <dbReference type="Rhea" id="RHEA:42896"/>
        <dbReference type="Rhea" id="RHEA-COMP:10271"/>
        <dbReference type="Rhea" id="RHEA-COMP:10272"/>
        <dbReference type="ChEBI" id="CHEBI:15378"/>
        <dbReference type="ChEBI" id="CHEBI:30011"/>
        <dbReference type="ChEBI" id="CHEBI:57856"/>
        <dbReference type="ChEBI" id="CHEBI:59789"/>
        <dbReference type="ChEBI" id="CHEBI:61891"/>
        <dbReference type="EC" id="2.1.1.297"/>
    </reaction>
</comment>
<dbReference type="NCBIfam" id="TIGR00536">
    <property type="entry name" value="hemK_fam"/>
    <property type="match status" value="1"/>
</dbReference>
<sequence>MLLKALLHEGRKRLAVSGCESARLDADLLLMEVLHCPRSYLITHDNEELKERAIVRFRDLISRRSRGEPIAYILGYKEFWGLPFKVNRNVLIPRPDTELLVETALKFKQVKSVLDLGTGSGAIILSIKYERPDINALACDISDAALQVAKENALSLGLDVTFFKSSWFSDIKNAKFDLIVSNPPYIEENDEHLKALSFEPVGALISGKDGLDDIRIIAKDSRHFFNPGGALLLEHGYNQGKDVRNILEECGFNEIKTLRDLGSNERVTYGFFE</sequence>
<keyword evidence="2 5" id="KW-0808">Transferase</keyword>
<dbReference type="eggNOG" id="COG2890">
    <property type="taxonomic scope" value="Bacteria"/>
</dbReference>
<dbReference type="Pfam" id="PF05175">
    <property type="entry name" value="MTS"/>
    <property type="match status" value="1"/>
</dbReference>
<reference evidence="8 9" key="1">
    <citation type="submission" date="2011-01" db="EMBL/GenBank/DDBJ databases">
        <authorList>
            <person name="Weinstock G."/>
            <person name="Sodergren E."/>
            <person name="Clifton S."/>
            <person name="Fulton L."/>
            <person name="Fulton B."/>
            <person name="Courtney L."/>
            <person name="Fronick C."/>
            <person name="Harrison M."/>
            <person name="Strong C."/>
            <person name="Farmer C."/>
            <person name="Delahaunty K."/>
            <person name="Markovic C."/>
            <person name="Hall O."/>
            <person name="Minx P."/>
            <person name="Tomlinson C."/>
            <person name="Mitreva M."/>
            <person name="Hou S."/>
            <person name="Chen J."/>
            <person name="Wollam A."/>
            <person name="Pepin K.H."/>
            <person name="Johnson M."/>
            <person name="Bhonagiri V."/>
            <person name="Zhang X."/>
            <person name="Suruliraj S."/>
            <person name="Warren W."/>
            <person name="Chinwalla A."/>
            <person name="Mardis E.R."/>
            <person name="Wilson R.K."/>
        </authorList>
    </citation>
    <scope>NUCLEOTIDE SEQUENCE [LARGE SCALE GENOMIC DNA]</scope>
    <source>
        <strain evidence="9">DSM 22608 / JCM 16073 / KCTC 15190 / YIT 12066</strain>
    </source>
</reference>
<evidence type="ECO:0000313" key="8">
    <source>
        <dbReference type="EMBL" id="EFY06970.1"/>
    </source>
</evidence>
<comment type="caution">
    <text evidence="8">The sequence shown here is derived from an EMBL/GenBank/DDBJ whole genome shotgun (WGS) entry which is preliminary data.</text>
</comment>
<feature type="domain" description="Methyltransferase small" evidence="6">
    <location>
        <begin position="97"/>
        <end position="194"/>
    </location>
</feature>
<dbReference type="EMBL" id="AEVO01000061">
    <property type="protein sequence ID" value="EFY06970.1"/>
    <property type="molecule type" value="Genomic_DNA"/>
</dbReference>
<dbReference type="InterPro" id="IPR040758">
    <property type="entry name" value="PrmC_N"/>
</dbReference>
<proteinExistence type="inferred from homology"/>
<evidence type="ECO:0000259" key="6">
    <source>
        <dbReference type="Pfam" id="PF05175"/>
    </source>
</evidence>
<dbReference type="InterPro" id="IPR004556">
    <property type="entry name" value="HemK-like"/>
</dbReference>
<keyword evidence="3 5" id="KW-0949">S-adenosyl-L-methionine</keyword>
<dbReference type="STRING" id="762983.HMPREF9444_01223"/>
<dbReference type="NCBIfam" id="TIGR03534">
    <property type="entry name" value="RF_mod_PrmC"/>
    <property type="match status" value="1"/>
</dbReference>
<dbReference type="AlphaFoldDB" id="E8LKI3"/>
<dbReference type="PROSITE" id="PS00092">
    <property type="entry name" value="N6_MTASE"/>
    <property type="match status" value="1"/>
</dbReference>
<dbReference type="GO" id="GO:0032259">
    <property type="term" value="P:methylation"/>
    <property type="evidence" value="ECO:0007669"/>
    <property type="project" value="UniProtKB-KW"/>
</dbReference>
<comment type="similarity">
    <text evidence="5">Belongs to the protein N5-glutamine methyltransferase family. PrmC subfamily.</text>
</comment>
<dbReference type="InterPro" id="IPR019874">
    <property type="entry name" value="RF_methyltr_PrmC"/>
</dbReference>
<keyword evidence="1 5" id="KW-0489">Methyltransferase</keyword>
<dbReference type="RefSeq" id="WP_009143421.1">
    <property type="nucleotide sequence ID" value="NZ_GL830997.1"/>
</dbReference>
<accession>E8LKI3</accession>
<evidence type="ECO:0000259" key="7">
    <source>
        <dbReference type="Pfam" id="PF17827"/>
    </source>
</evidence>
<feature type="binding site" evidence="5">
    <location>
        <position position="140"/>
    </location>
    <ligand>
        <name>S-adenosyl-L-methionine</name>
        <dbReference type="ChEBI" id="CHEBI:59789"/>
    </ligand>
</feature>
<gene>
    <name evidence="5 8" type="primary">prmC</name>
    <name evidence="8" type="ORF">HMPREF9444_01223</name>
</gene>
<evidence type="ECO:0000256" key="4">
    <source>
        <dbReference type="ARBA" id="ARBA00048391"/>
    </source>
</evidence>
<evidence type="ECO:0000256" key="3">
    <source>
        <dbReference type="ARBA" id="ARBA00022691"/>
    </source>
</evidence>
<name>E8LKI3_SUCHY</name>
<dbReference type="HOGENOM" id="CLU_018398_3_1_6"/>
<dbReference type="CDD" id="cd02440">
    <property type="entry name" value="AdoMet_MTases"/>
    <property type="match status" value="1"/>
</dbReference>
<evidence type="ECO:0000256" key="5">
    <source>
        <dbReference type="HAMAP-Rule" id="MF_02126"/>
    </source>
</evidence>
<dbReference type="EC" id="2.1.1.297" evidence="5"/>
<feature type="binding site" evidence="5">
    <location>
        <begin position="182"/>
        <end position="185"/>
    </location>
    <ligand>
        <name>substrate</name>
    </ligand>
</feature>
<evidence type="ECO:0000256" key="2">
    <source>
        <dbReference type="ARBA" id="ARBA00022679"/>
    </source>
</evidence>
<evidence type="ECO:0000256" key="1">
    <source>
        <dbReference type="ARBA" id="ARBA00022603"/>
    </source>
</evidence>
<dbReference type="InterPro" id="IPR007848">
    <property type="entry name" value="Small_mtfrase_dom"/>
</dbReference>
<dbReference type="InterPro" id="IPR029063">
    <property type="entry name" value="SAM-dependent_MTases_sf"/>
</dbReference>
<feature type="binding site" evidence="5">
    <location>
        <position position="182"/>
    </location>
    <ligand>
        <name>S-adenosyl-L-methionine</name>
        <dbReference type="ChEBI" id="CHEBI:59789"/>
    </ligand>
</feature>